<name>A0A838BGE5_9HYPH</name>
<organism evidence="7 8">
    <name type="scientific">Mesorhizobium neociceri</name>
    <dbReference type="NCBI Taxonomy" id="1307853"/>
    <lineage>
        <taxon>Bacteria</taxon>
        <taxon>Pseudomonadati</taxon>
        <taxon>Pseudomonadota</taxon>
        <taxon>Alphaproteobacteria</taxon>
        <taxon>Hyphomicrobiales</taxon>
        <taxon>Phyllobacteriaceae</taxon>
        <taxon>Mesorhizobium</taxon>
    </lineage>
</organism>
<dbReference type="PANTHER" id="PTHR35936">
    <property type="entry name" value="MEMBRANE-BOUND LYTIC MUREIN TRANSGLYCOSYLASE F"/>
    <property type="match status" value="1"/>
</dbReference>
<evidence type="ECO:0000259" key="6">
    <source>
        <dbReference type="SMART" id="SM00062"/>
    </source>
</evidence>
<evidence type="ECO:0000313" key="7">
    <source>
        <dbReference type="EMBL" id="MBA1145219.1"/>
    </source>
</evidence>
<proteinExistence type="inferred from homology"/>
<gene>
    <name evidence="7" type="ORF">H0241_34205</name>
</gene>
<feature type="signal peptide" evidence="5">
    <location>
        <begin position="1"/>
        <end position="27"/>
    </location>
</feature>
<protein>
    <submittedName>
        <fullName evidence="7">Transporter substrate-binding domain-containing protein</fullName>
    </submittedName>
</protein>
<dbReference type="InterPro" id="IPR018313">
    <property type="entry name" value="SBP_3_CS"/>
</dbReference>
<evidence type="ECO:0000256" key="5">
    <source>
        <dbReference type="SAM" id="SignalP"/>
    </source>
</evidence>
<dbReference type="SUPFAM" id="SSF53850">
    <property type="entry name" value="Periplasmic binding protein-like II"/>
    <property type="match status" value="1"/>
</dbReference>
<reference evidence="7 8" key="1">
    <citation type="submission" date="2020-07" db="EMBL/GenBank/DDBJ databases">
        <title>Definition of the novel symbiovar canariense within Mesorhizobium novociceri, a new species of genus Mesorhizobium nodulating Cicer canariense in the Caldera de Taburiente National Park (La Palma, Canary Islands).</title>
        <authorList>
            <person name="Leon-Barrios M."/>
            <person name="Perez-Yepez J."/>
            <person name="Flores-Felix J.D."/>
            <person name="Ramirez-Baena M.H."/>
            <person name="Pulido-Suarez L."/>
            <person name="Igual J.M."/>
            <person name="Velazquez E."/>
            <person name="Peix A."/>
        </authorList>
    </citation>
    <scope>NUCLEOTIDE SEQUENCE [LARGE SCALE GENOMIC DNA]</scope>
    <source>
        <strain evidence="7 8">CCANP35</strain>
    </source>
</reference>
<comment type="similarity">
    <text evidence="2 4">Belongs to the bacterial solute-binding protein 3 family.</text>
</comment>
<dbReference type="Proteomes" id="UP000558284">
    <property type="component" value="Unassembled WGS sequence"/>
</dbReference>
<dbReference type="GO" id="GO:0030313">
    <property type="term" value="C:cell envelope"/>
    <property type="evidence" value="ECO:0007669"/>
    <property type="project" value="UniProtKB-SubCell"/>
</dbReference>
<comment type="subcellular location">
    <subcellularLocation>
        <location evidence="1">Cell envelope</location>
    </subcellularLocation>
</comment>
<sequence length="280" mass="29994">MNKFMTVVAAVASLAVGIGAATSAANAGAVLDKVLKSGTLKVAAGPDWGTMSSLNNETQQLEGYDIDVAKGIADHLGVKIEFVTPSWDIITSGNWQGRWDIAMGQMTPTAVRAEKFDFPAVYFYAQVVAVVHKDSKAVKPADLNGKKVGVTAGSVQEEYANHTFKPNWVDAKPIEFQVKPGEIKTYATTNVAFDDLRLGDGVRLDAVLTDGTVMDDAIKAGYPIKPLGEPLFSSPGAIPVLHGDKEFSGKIAEAIKKMKEDGTLPKLSLKWYGVDYTTEK</sequence>
<evidence type="ECO:0000256" key="4">
    <source>
        <dbReference type="RuleBase" id="RU003744"/>
    </source>
</evidence>
<dbReference type="PANTHER" id="PTHR35936:SF19">
    <property type="entry name" value="AMINO-ACID-BINDING PROTEIN YXEM-RELATED"/>
    <property type="match status" value="1"/>
</dbReference>
<dbReference type="Pfam" id="PF00497">
    <property type="entry name" value="SBP_bac_3"/>
    <property type="match status" value="1"/>
</dbReference>
<evidence type="ECO:0000256" key="1">
    <source>
        <dbReference type="ARBA" id="ARBA00004196"/>
    </source>
</evidence>
<keyword evidence="3 5" id="KW-0732">Signal</keyword>
<evidence type="ECO:0000256" key="2">
    <source>
        <dbReference type="ARBA" id="ARBA00010333"/>
    </source>
</evidence>
<dbReference type="AlphaFoldDB" id="A0A838BGE5"/>
<dbReference type="InterPro" id="IPR001638">
    <property type="entry name" value="Solute-binding_3/MltF_N"/>
</dbReference>
<evidence type="ECO:0000313" key="8">
    <source>
        <dbReference type="Proteomes" id="UP000558284"/>
    </source>
</evidence>
<dbReference type="Gene3D" id="3.40.190.10">
    <property type="entry name" value="Periplasmic binding protein-like II"/>
    <property type="match status" value="2"/>
</dbReference>
<dbReference type="EMBL" id="JACDTY010000037">
    <property type="protein sequence ID" value="MBA1145219.1"/>
    <property type="molecule type" value="Genomic_DNA"/>
</dbReference>
<comment type="caution">
    <text evidence="7">The sequence shown here is derived from an EMBL/GenBank/DDBJ whole genome shotgun (WGS) entry which is preliminary data.</text>
</comment>
<feature type="domain" description="Solute-binding protein family 3/N-terminal" evidence="6">
    <location>
        <begin position="39"/>
        <end position="275"/>
    </location>
</feature>
<feature type="chain" id="PRO_5032695436" evidence="5">
    <location>
        <begin position="28"/>
        <end position="280"/>
    </location>
</feature>
<dbReference type="RefSeq" id="WP_181062118.1">
    <property type="nucleotide sequence ID" value="NZ_JACDTY010000037.1"/>
</dbReference>
<keyword evidence="8" id="KW-1185">Reference proteome</keyword>
<evidence type="ECO:0000256" key="3">
    <source>
        <dbReference type="ARBA" id="ARBA00022729"/>
    </source>
</evidence>
<dbReference type="SMART" id="SM00062">
    <property type="entry name" value="PBPb"/>
    <property type="match status" value="1"/>
</dbReference>
<accession>A0A838BGE5</accession>
<dbReference type="PROSITE" id="PS01039">
    <property type="entry name" value="SBP_BACTERIAL_3"/>
    <property type="match status" value="1"/>
</dbReference>